<gene>
    <name evidence="2" type="ORF">BZG73_02915</name>
</gene>
<feature type="domain" description="DUF7683" evidence="1">
    <location>
        <begin position="3"/>
        <end position="78"/>
    </location>
</feature>
<proteinExistence type="predicted"/>
<reference evidence="2 3" key="1">
    <citation type="journal article" date="2017" name="Genome Announc.">
        <title>Draft Genome Sequences of Salinivibrio proteolyticus, Salinivibrio sharmensis, Salinivibrio siamensis, Salinivibrio costicola subsp. alcaliphilus, Salinivibrio costicola subsp. vallismortis, and 29 New Isolates Belonging to the Genus Salinivibrio.</title>
        <authorList>
            <person name="Lopez-Hermoso C."/>
            <person name="de la Haba R.R."/>
            <person name="Sanchez-Porro C."/>
            <person name="Bayliss S.C."/>
            <person name="Feil E.J."/>
            <person name="Ventosa A."/>
        </authorList>
    </citation>
    <scope>NUCLEOTIDE SEQUENCE [LARGE SCALE GENOMIC DNA]</scope>
    <source>
        <strain evidence="2 3">JCM 14472</strain>
    </source>
</reference>
<keyword evidence="3" id="KW-1185">Reference proteome</keyword>
<evidence type="ECO:0000313" key="3">
    <source>
        <dbReference type="Proteomes" id="UP000189410"/>
    </source>
</evidence>
<evidence type="ECO:0000313" key="2">
    <source>
        <dbReference type="EMBL" id="OOE87163.1"/>
    </source>
</evidence>
<accession>A0ABX3KDX0</accession>
<comment type="caution">
    <text evidence="2">The sequence shown here is derived from an EMBL/GenBank/DDBJ whole genome shotgun (WGS) entry which is preliminary data.</text>
</comment>
<dbReference type="Proteomes" id="UP000189410">
    <property type="component" value="Unassembled WGS sequence"/>
</dbReference>
<dbReference type="InterPro" id="IPR056100">
    <property type="entry name" value="DUF7683"/>
</dbReference>
<dbReference type="RefSeq" id="WP_077667531.1">
    <property type="nucleotide sequence ID" value="NZ_MUFB01000003.1"/>
</dbReference>
<evidence type="ECO:0000259" key="1">
    <source>
        <dbReference type="Pfam" id="PF24731"/>
    </source>
</evidence>
<dbReference type="Pfam" id="PF24731">
    <property type="entry name" value="DUF7683"/>
    <property type="match status" value="1"/>
</dbReference>
<organism evidence="2 3">
    <name type="scientific">Salinivibrio siamensis</name>
    <dbReference type="NCBI Taxonomy" id="414286"/>
    <lineage>
        <taxon>Bacteria</taxon>
        <taxon>Pseudomonadati</taxon>
        <taxon>Pseudomonadota</taxon>
        <taxon>Gammaproteobacteria</taxon>
        <taxon>Vibrionales</taxon>
        <taxon>Vibrionaceae</taxon>
        <taxon>Salinivibrio</taxon>
    </lineage>
</organism>
<protein>
    <recommendedName>
        <fullName evidence="1">DUF7683 domain-containing protein</fullName>
    </recommendedName>
</protein>
<dbReference type="EMBL" id="MUFB01000003">
    <property type="protein sequence ID" value="OOE87163.1"/>
    <property type="molecule type" value="Genomic_DNA"/>
</dbReference>
<sequence>MKVVIEAFDKETELLVLEVEVKSSHVEAVAQVLGLSDDDLQFLLGGAGGFDVSTDQAKAIEQIINEKFFSPRYDYQLGTS</sequence>
<name>A0ABX3KDX0_9GAMM</name>